<name>A0A0V1A9I6_9BILA</name>
<feature type="region of interest" description="Disordered" evidence="1">
    <location>
        <begin position="1"/>
        <end position="22"/>
    </location>
</feature>
<protein>
    <submittedName>
        <fullName evidence="2">Uncharacterized protein</fullName>
    </submittedName>
</protein>
<comment type="caution">
    <text evidence="2">The sequence shown here is derived from an EMBL/GenBank/DDBJ whole genome shotgun (WGS) entry which is preliminary data.</text>
</comment>
<proteinExistence type="predicted"/>
<keyword evidence="3" id="KW-1185">Reference proteome</keyword>
<dbReference type="AlphaFoldDB" id="A0A0V1A9I6"/>
<evidence type="ECO:0000256" key="1">
    <source>
        <dbReference type="SAM" id="MobiDB-lite"/>
    </source>
</evidence>
<gene>
    <name evidence="2" type="ORF">T12_9285</name>
</gene>
<organism evidence="2 3">
    <name type="scientific">Trichinella patagoniensis</name>
    <dbReference type="NCBI Taxonomy" id="990121"/>
    <lineage>
        <taxon>Eukaryota</taxon>
        <taxon>Metazoa</taxon>
        <taxon>Ecdysozoa</taxon>
        <taxon>Nematoda</taxon>
        <taxon>Enoplea</taxon>
        <taxon>Dorylaimia</taxon>
        <taxon>Trichinellida</taxon>
        <taxon>Trichinellidae</taxon>
        <taxon>Trichinella</taxon>
    </lineage>
</organism>
<dbReference type="Proteomes" id="UP000054783">
    <property type="component" value="Unassembled WGS sequence"/>
</dbReference>
<reference evidence="2 3" key="1">
    <citation type="submission" date="2015-01" db="EMBL/GenBank/DDBJ databases">
        <title>Evolution of Trichinella species and genotypes.</title>
        <authorList>
            <person name="Korhonen P.K."/>
            <person name="Edoardo P."/>
            <person name="Giuseppe L.R."/>
            <person name="Gasser R.B."/>
        </authorList>
    </citation>
    <scope>NUCLEOTIDE SEQUENCE [LARGE SCALE GENOMIC DNA]</scope>
    <source>
        <strain evidence="2">ISS2496</strain>
    </source>
</reference>
<dbReference type="EMBL" id="JYDQ01000016">
    <property type="protein sequence ID" value="KRY21506.1"/>
    <property type="molecule type" value="Genomic_DNA"/>
</dbReference>
<sequence>MLLKKSSTTKLHGNEPCGKSKTVQQPTKISLGVCKLEKKFCILVNWNEQEEIWNESTTTSIFDYQLVGKQAVIAASQPASWKLNKQKLKKKQKDGKNNTNAQLGKMSIIIWHAGPAGSLAETLSIRLAVSRKLPNDVY</sequence>
<evidence type="ECO:0000313" key="2">
    <source>
        <dbReference type="EMBL" id="KRY21506.1"/>
    </source>
</evidence>
<evidence type="ECO:0000313" key="3">
    <source>
        <dbReference type="Proteomes" id="UP000054783"/>
    </source>
</evidence>
<accession>A0A0V1A9I6</accession>
<feature type="compositionally biased region" description="Polar residues" evidence="1">
    <location>
        <begin position="1"/>
        <end position="11"/>
    </location>
</feature>